<feature type="region of interest" description="Disordered" evidence="1">
    <location>
        <begin position="370"/>
        <end position="401"/>
    </location>
</feature>
<dbReference type="EMBL" id="AGSI01000018">
    <property type="protein sequence ID" value="EIE19626.1"/>
    <property type="molecule type" value="Genomic_DNA"/>
</dbReference>
<dbReference type="AlphaFoldDB" id="I0YMK7"/>
<dbReference type="InterPro" id="IPR001245">
    <property type="entry name" value="Ser-Thr/Tyr_kinase_cat_dom"/>
</dbReference>
<reference evidence="3 4" key="1">
    <citation type="journal article" date="2012" name="Genome Biol.">
        <title>The genome of the polar eukaryotic microalga coccomyxa subellipsoidea reveals traits of cold adaptation.</title>
        <authorList>
            <person name="Blanc G."/>
            <person name="Agarkova I."/>
            <person name="Grimwood J."/>
            <person name="Kuo A."/>
            <person name="Brueggeman A."/>
            <person name="Dunigan D."/>
            <person name="Gurnon J."/>
            <person name="Ladunga I."/>
            <person name="Lindquist E."/>
            <person name="Lucas S."/>
            <person name="Pangilinan J."/>
            <person name="Proschold T."/>
            <person name="Salamov A."/>
            <person name="Schmutz J."/>
            <person name="Weeks D."/>
            <person name="Yamada T."/>
            <person name="Claverie J.M."/>
            <person name="Grigoriev I."/>
            <person name="Van Etten J."/>
            <person name="Lomsadze A."/>
            <person name="Borodovsky M."/>
        </authorList>
    </citation>
    <scope>NUCLEOTIDE SEQUENCE [LARGE SCALE GENOMIC DNA]</scope>
    <source>
        <strain evidence="3 4">C-169</strain>
    </source>
</reference>
<keyword evidence="4" id="KW-1185">Reference proteome</keyword>
<evidence type="ECO:0000313" key="3">
    <source>
        <dbReference type="EMBL" id="EIE19626.1"/>
    </source>
</evidence>
<dbReference type="Gene3D" id="3.30.200.20">
    <property type="entry name" value="Phosphorylase Kinase, domain 1"/>
    <property type="match status" value="1"/>
</dbReference>
<dbReference type="InterPro" id="IPR000719">
    <property type="entry name" value="Prot_kinase_dom"/>
</dbReference>
<dbReference type="GO" id="GO:0004674">
    <property type="term" value="F:protein serine/threonine kinase activity"/>
    <property type="evidence" value="ECO:0007669"/>
    <property type="project" value="TreeGrafter"/>
</dbReference>
<protein>
    <submittedName>
        <fullName evidence="3">Kinase-like protein</fullName>
    </submittedName>
</protein>
<feature type="domain" description="Protein kinase" evidence="2">
    <location>
        <begin position="41"/>
        <end position="370"/>
    </location>
</feature>
<dbReference type="SUPFAM" id="SSF56112">
    <property type="entry name" value="Protein kinase-like (PK-like)"/>
    <property type="match status" value="1"/>
</dbReference>
<dbReference type="InterPro" id="IPR011009">
    <property type="entry name" value="Kinase-like_dom_sf"/>
</dbReference>
<dbReference type="GO" id="GO:0005524">
    <property type="term" value="F:ATP binding"/>
    <property type="evidence" value="ECO:0007669"/>
    <property type="project" value="InterPro"/>
</dbReference>
<dbReference type="Pfam" id="PF07714">
    <property type="entry name" value="PK_Tyr_Ser-Thr"/>
    <property type="match status" value="2"/>
</dbReference>
<dbReference type="Gene3D" id="1.10.510.10">
    <property type="entry name" value="Transferase(Phosphotransferase) domain 1"/>
    <property type="match status" value="1"/>
</dbReference>
<dbReference type="Proteomes" id="UP000007264">
    <property type="component" value="Unassembled WGS sequence"/>
</dbReference>
<dbReference type="PANTHER" id="PTHR44329">
    <property type="entry name" value="SERINE/THREONINE-PROTEIN KINASE TNNI3K-RELATED"/>
    <property type="match status" value="1"/>
</dbReference>
<comment type="caution">
    <text evidence="3">The sequence shown here is derived from an EMBL/GenBank/DDBJ whole genome shotgun (WGS) entry which is preliminary data.</text>
</comment>
<gene>
    <name evidence="3" type="ORF">COCSUDRAFT_44483</name>
</gene>
<evidence type="ECO:0000259" key="2">
    <source>
        <dbReference type="PROSITE" id="PS50011"/>
    </source>
</evidence>
<accession>I0YMK7</accession>
<dbReference type="PANTHER" id="PTHR44329:SF289">
    <property type="entry name" value="SERINE_THREONINE-PROTEIN KINASE VIK"/>
    <property type="match status" value="1"/>
</dbReference>
<feature type="compositionally biased region" description="Basic residues" evidence="1">
    <location>
        <begin position="392"/>
        <end position="401"/>
    </location>
</feature>
<name>I0YMK7_COCSC</name>
<organism evidence="3 4">
    <name type="scientific">Coccomyxa subellipsoidea (strain C-169)</name>
    <name type="common">Green microalga</name>
    <dbReference type="NCBI Taxonomy" id="574566"/>
    <lineage>
        <taxon>Eukaryota</taxon>
        <taxon>Viridiplantae</taxon>
        <taxon>Chlorophyta</taxon>
        <taxon>core chlorophytes</taxon>
        <taxon>Trebouxiophyceae</taxon>
        <taxon>Trebouxiophyceae incertae sedis</taxon>
        <taxon>Coccomyxaceae</taxon>
        <taxon>Coccomyxa</taxon>
        <taxon>Coccomyxa subellipsoidea</taxon>
    </lineage>
</organism>
<dbReference type="RefSeq" id="XP_005644170.1">
    <property type="nucleotide sequence ID" value="XM_005644113.1"/>
</dbReference>
<dbReference type="PIRSF" id="PIRSF000654">
    <property type="entry name" value="Integrin-linked_kinase"/>
    <property type="match status" value="1"/>
</dbReference>
<dbReference type="OrthoDB" id="508192at2759"/>
<feature type="compositionally biased region" description="Basic and acidic residues" evidence="1">
    <location>
        <begin position="370"/>
        <end position="391"/>
    </location>
</feature>
<dbReference type="STRING" id="574566.I0YMK7"/>
<dbReference type="KEGG" id="csl:COCSUDRAFT_44483"/>
<dbReference type="PROSITE" id="PS50011">
    <property type="entry name" value="PROTEIN_KINASE_DOM"/>
    <property type="match status" value="1"/>
</dbReference>
<evidence type="ECO:0000256" key="1">
    <source>
        <dbReference type="SAM" id="MobiDB-lite"/>
    </source>
</evidence>
<evidence type="ECO:0000313" key="4">
    <source>
        <dbReference type="Proteomes" id="UP000007264"/>
    </source>
</evidence>
<proteinExistence type="predicted"/>
<dbReference type="GeneID" id="17037598"/>
<sequence>MAAEQRWKWALAKVKRGLMLSSKLDTLRDMTEESHVDPSSLTNVKELGAGAFATVDLCKYTTPTGGEVMVAVKRLRPSIIKNKEELHNFIEETKLLRKLQHRHITKYIGVGGRMEGSLRNAEQAKEVLNSMYLVQEYIDGGNLRKQVLEQMCTNHLKKKYYSEAQALQWAIHIAKGLKYLHSAKPKVDNGKNLEACLADFGLAAVLPTPGNKQSSELRQCVRESRSTGDVALDKLSMALDDVLEGHKLEVESAEPQHLQGDGEIFEMTGKTGSYFYMAPEADVFSFGVILYELFVGAITSQLVVGPTGNMKAAEIYAAKVASGYRRPLPAFLPEQLRALISECWAQDMRERPSMAQVLERLREIEASRVLDKKDSKKEAKAKDAKASDGEKKHKKWHHFFS</sequence>
<dbReference type="InterPro" id="IPR051681">
    <property type="entry name" value="Ser/Thr_Kinases-Pseudokinases"/>
</dbReference>
<dbReference type="eggNOG" id="KOG0192">
    <property type="taxonomic scope" value="Eukaryota"/>
</dbReference>